<accession>A0ABN5YSK4</accession>
<dbReference type="PRINTS" id="PR00080">
    <property type="entry name" value="SDRFAMILY"/>
</dbReference>
<name>A0ABN5YSK4_9MYCO</name>
<dbReference type="Gene3D" id="3.40.50.720">
    <property type="entry name" value="NAD(P)-binding Rossmann-like Domain"/>
    <property type="match status" value="1"/>
</dbReference>
<dbReference type="InterPro" id="IPR002347">
    <property type="entry name" value="SDR_fam"/>
</dbReference>
<reference evidence="2 3" key="1">
    <citation type="journal article" date="2019" name="Emerg. Microbes Infect.">
        <title>Comprehensive subspecies identification of 175 nontuberculous mycobacteria species based on 7547 genomic profiles.</title>
        <authorList>
            <person name="Matsumoto Y."/>
            <person name="Kinjo T."/>
            <person name="Motooka D."/>
            <person name="Nabeya D."/>
            <person name="Jung N."/>
            <person name="Uechi K."/>
            <person name="Horii T."/>
            <person name="Iida T."/>
            <person name="Fujita J."/>
            <person name="Nakamura S."/>
        </authorList>
    </citation>
    <scope>NUCLEOTIDE SEQUENCE [LARGE SCALE GENOMIC DNA]</scope>
    <source>
        <strain evidence="2 3">JCM 15296</strain>
    </source>
</reference>
<keyword evidence="3" id="KW-1185">Reference proteome</keyword>
<dbReference type="PANTHER" id="PTHR42760:SF135">
    <property type="entry name" value="BLL7886 PROTEIN"/>
    <property type="match status" value="1"/>
</dbReference>
<evidence type="ECO:0000313" key="3">
    <source>
        <dbReference type="Proteomes" id="UP000465609"/>
    </source>
</evidence>
<proteinExistence type="inferred from homology"/>
<dbReference type="Proteomes" id="UP000465609">
    <property type="component" value="Chromosome"/>
</dbReference>
<organism evidence="2 3">
    <name type="scientific">Mycolicibacterium aubagnense</name>
    <dbReference type="NCBI Taxonomy" id="319707"/>
    <lineage>
        <taxon>Bacteria</taxon>
        <taxon>Bacillati</taxon>
        <taxon>Actinomycetota</taxon>
        <taxon>Actinomycetes</taxon>
        <taxon>Mycobacteriales</taxon>
        <taxon>Mycobacteriaceae</taxon>
        <taxon>Mycolicibacterium</taxon>
    </lineage>
</organism>
<dbReference type="PANTHER" id="PTHR42760">
    <property type="entry name" value="SHORT-CHAIN DEHYDROGENASES/REDUCTASES FAMILY MEMBER"/>
    <property type="match status" value="1"/>
</dbReference>
<gene>
    <name evidence="2" type="ORF">MAUB_25510</name>
</gene>
<comment type="similarity">
    <text evidence="1">Belongs to the short-chain dehydrogenases/reductases (SDR) family.</text>
</comment>
<dbReference type="CDD" id="cd05233">
    <property type="entry name" value="SDR_c"/>
    <property type="match status" value="1"/>
</dbReference>
<evidence type="ECO:0000313" key="2">
    <source>
        <dbReference type="EMBL" id="BBX84678.1"/>
    </source>
</evidence>
<dbReference type="EMBL" id="AP022577">
    <property type="protein sequence ID" value="BBX84678.1"/>
    <property type="molecule type" value="Genomic_DNA"/>
</dbReference>
<evidence type="ECO:0000256" key="1">
    <source>
        <dbReference type="ARBA" id="ARBA00006484"/>
    </source>
</evidence>
<dbReference type="Pfam" id="PF13561">
    <property type="entry name" value="adh_short_C2"/>
    <property type="match status" value="1"/>
</dbReference>
<dbReference type="SUPFAM" id="SSF51735">
    <property type="entry name" value="NAD(P)-binding Rossmann-fold domains"/>
    <property type="match status" value="1"/>
</dbReference>
<dbReference type="InterPro" id="IPR036291">
    <property type="entry name" value="NAD(P)-bd_dom_sf"/>
</dbReference>
<dbReference type="PRINTS" id="PR00081">
    <property type="entry name" value="GDHRDH"/>
</dbReference>
<sequence>MECIDLNRKDTPMSTTPRVAIITGASQGIGEALVAGYRKLGYAVVANSRTIAASNDPMVRGVAGDIAQPGVGQRLVDAAVERFGRVDAVVNNAGIFIAKPFTDYTDADYDAVTGVNSRGFFELTRAAIRTMEAQGDGGHVVTISTSLVDHANSQVPSALASLTKGGLNAATKALAIEYGSRGIRANAVALGIIRTPMHAPETHEFLSALHPVGHMGDISDVVDAVLYLENATFVTGEILHVDGGQSAGH</sequence>
<protein>
    <submittedName>
        <fullName evidence="2">3-oxoacyl-ACP reductase</fullName>
    </submittedName>
</protein>